<feature type="repeat" description="ANK" evidence="6">
    <location>
        <begin position="347"/>
        <end position="379"/>
    </location>
</feature>
<feature type="non-terminal residue" evidence="10">
    <location>
        <position position="389"/>
    </location>
</feature>
<dbReference type="SUPFAM" id="SSF56112">
    <property type="entry name" value="Protein kinase-like (PK-like)"/>
    <property type="match status" value="1"/>
</dbReference>
<feature type="domain" description="Protein kinase" evidence="9">
    <location>
        <begin position="28"/>
        <end position="307"/>
    </location>
</feature>
<dbReference type="Pfam" id="PF12796">
    <property type="entry name" value="Ank_2"/>
    <property type="match status" value="1"/>
</dbReference>
<evidence type="ECO:0000256" key="8">
    <source>
        <dbReference type="RuleBase" id="RU000304"/>
    </source>
</evidence>
<dbReference type="GO" id="GO:0005524">
    <property type="term" value="F:ATP binding"/>
    <property type="evidence" value="ECO:0007669"/>
    <property type="project" value="UniProtKB-UniRule"/>
</dbReference>
<dbReference type="InterPro" id="IPR008271">
    <property type="entry name" value="Ser/Thr_kinase_AS"/>
</dbReference>
<evidence type="ECO:0000256" key="5">
    <source>
        <dbReference type="ARBA" id="ARBA00037982"/>
    </source>
</evidence>
<comment type="similarity">
    <text evidence="5">Belongs to the protein kinase superfamily. Ser/Thr protein kinase family. GCN2 subfamily.</text>
</comment>
<dbReference type="PROSITE" id="PS00107">
    <property type="entry name" value="PROTEIN_KINASE_ATP"/>
    <property type="match status" value="1"/>
</dbReference>
<keyword evidence="4 7" id="KW-0067">ATP-binding</keyword>
<keyword evidence="1" id="KW-0808">Transferase</keyword>
<evidence type="ECO:0000259" key="9">
    <source>
        <dbReference type="PROSITE" id="PS50011"/>
    </source>
</evidence>
<evidence type="ECO:0000256" key="7">
    <source>
        <dbReference type="PROSITE-ProRule" id="PRU10141"/>
    </source>
</evidence>
<feature type="binding site" evidence="7">
    <location>
        <position position="60"/>
    </location>
    <ligand>
        <name>ATP</name>
        <dbReference type="ChEBI" id="CHEBI:30616"/>
    </ligand>
</feature>
<evidence type="ECO:0000256" key="1">
    <source>
        <dbReference type="ARBA" id="ARBA00022679"/>
    </source>
</evidence>
<organism evidence="10 11">
    <name type="scientific">Lentithecium fluviatile CBS 122367</name>
    <dbReference type="NCBI Taxonomy" id="1168545"/>
    <lineage>
        <taxon>Eukaryota</taxon>
        <taxon>Fungi</taxon>
        <taxon>Dikarya</taxon>
        <taxon>Ascomycota</taxon>
        <taxon>Pezizomycotina</taxon>
        <taxon>Dothideomycetes</taxon>
        <taxon>Pleosporomycetidae</taxon>
        <taxon>Pleosporales</taxon>
        <taxon>Massarineae</taxon>
        <taxon>Lentitheciaceae</taxon>
        <taxon>Lentithecium</taxon>
    </lineage>
</organism>
<dbReference type="PROSITE" id="PS50297">
    <property type="entry name" value="ANK_REP_REGION"/>
    <property type="match status" value="1"/>
</dbReference>
<keyword evidence="6" id="KW-0040">ANK repeat</keyword>
<evidence type="ECO:0000256" key="6">
    <source>
        <dbReference type="PROSITE-ProRule" id="PRU00023"/>
    </source>
</evidence>
<dbReference type="InterPro" id="IPR050339">
    <property type="entry name" value="CC_SR_Kinase"/>
</dbReference>
<dbReference type="GO" id="GO:0005634">
    <property type="term" value="C:nucleus"/>
    <property type="evidence" value="ECO:0007669"/>
    <property type="project" value="TreeGrafter"/>
</dbReference>
<dbReference type="SMART" id="SM00220">
    <property type="entry name" value="S_TKc"/>
    <property type="match status" value="1"/>
</dbReference>
<dbReference type="PROSITE" id="PS50011">
    <property type="entry name" value="PROTEIN_KINASE_DOM"/>
    <property type="match status" value="1"/>
</dbReference>
<dbReference type="CDD" id="cd00180">
    <property type="entry name" value="PKc"/>
    <property type="match status" value="1"/>
</dbReference>
<sequence length="389" mass="43119">MGCQSSLVPYEHRDYDEKNDSDIPFDFDGKNPQLGNGASGTVYKVKGVSSPFKDVKAARKVISLTAPTTKQRARKEAEAINKARHGHVVRLFMTYFYKAGNKVDFVIIMDRADGSLQDYLTGEDPRLRDQWFGCLIGAVAHIHRRGIRHRDIKPTNVLVKHKRVLLADFGISAMGLGKTIPTTVLDMARARTPEYCSPDVQDGHTRGRSADIFSLGAVFLEMLIACSSPDQFRELPVGSGNDKSYAKNIDMIRTWMDKTKQGFHTVDWHATLFSLCREMLDPDRYRRPQAKDLQSGWSGLASSNESLKCPTCAEGHPVSDSDKLITACEEGPADEVKRLLQRGADPNSAGAIHQASSYDQRDIVVTLLNYGADVNVCDLGEQIALHYAA</sequence>
<dbReference type="InterPro" id="IPR011009">
    <property type="entry name" value="Kinase-like_dom_sf"/>
</dbReference>
<dbReference type="AlphaFoldDB" id="A0A6G1J598"/>
<name>A0A6G1J598_9PLEO</name>
<proteinExistence type="inferred from homology"/>
<dbReference type="GO" id="GO:0005737">
    <property type="term" value="C:cytoplasm"/>
    <property type="evidence" value="ECO:0007669"/>
    <property type="project" value="TreeGrafter"/>
</dbReference>
<keyword evidence="3 10" id="KW-0418">Kinase</keyword>
<gene>
    <name evidence="10" type="ORF">K458DRAFT_300234</name>
</gene>
<dbReference type="GO" id="GO:0004674">
    <property type="term" value="F:protein serine/threonine kinase activity"/>
    <property type="evidence" value="ECO:0007669"/>
    <property type="project" value="UniProtKB-KW"/>
</dbReference>
<dbReference type="GO" id="GO:0004713">
    <property type="term" value="F:protein tyrosine kinase activity"/>
    <property type="evidence" value="ECO:0007669"/>
    <property type="project" value="TreeGrafter"/>
</dbReference>
<dbReference type="PANTHER" id="PTHR11042">
    <property type="entry name" value="EUKARYOTIC TRANSLATION INITIATION FACTOR 2-ALPHA KINASE EIF2-ALPHA KINASE -RELATED"/>
    <property type="match status" value="1"/>
</dbReference>
<dbReference type="EMBL" id="MU005578">
    <property type="protein sequence ID" value="KAF2685714.1"/>
    <property type="molecule type" value="Genomic_DNA"/>
</dbReference>
<evidence type="ECO:0000256" key="2">
    <source>
        <dbReference type="ARBA" id="ARBA00022741"/>
    </source>
</evidence>
<evidence type="ECO:0000313" key="10">
    <source>
        <dbReference type="EMBL" id="KAF2685714.1"/>
    </source>
</evidence>
<evidence type="ECO:0000313" key="11">
    <source>
        <dbReference type="Proteomes" id="UP000799291"/>
    </source>
</evidence>
<dbReference type="GO" id="GO:0110031">
    <property type="term" value="P:negative regulation of G2/MI transition of meiotic cell cycle"/>
    <property type="evidence" value="ECO:0007669"/>
    <property type="project" value="TreeGrafter"/>
</dbReference>
<dbReference type="Proteomes" id="UP000799291">
    <property type="component" value="Unassembled WGS sequence"/>
</dbReference>
<dbReference type="SUPFAM" id="SSF48403">
    <property type="entry name" value="Ankyrin repeat"/>
    <property type="match status" value="1"/>
</dbReference>
<keyword evidence="2 7" id="KW-0547">Nucleotide-binding</keyword>
<dbReference type="PANTHER" id="PTHR11042:SF190">
    <property type="entry name" value="MITOSIS INHIBITOR PROTEIN KINASE MIK1"/>
    <property type="match status" value="1"/>
</dbReference>
<dbReference type="InterPro" id="IPR036770">
    <property type="entry name" value="Ankyrin_rpt-contain_sf"/>
</dbReference>
<evidence type="ECO:0000256" key="3">
    <source>
        <dbReference type="ARBA" id="ARBA00022777"/>
    </source>
</evidence>
<dbReference type="Gene3D" id="3.30.200.20">
    <property type="entry name" value="Phosphorylase Kinase, domain 1"/>
    <property type="match status" value="1"/>
</dbReference>
<evidence type="ECO:0000256" key="4">
    <source>
        <dbReference type="ARBA" id="ARBA00022840"/>
    </source>
</evidence>
<accession>A0A6G1J598</accession>
<dbReference type="InterPro" id="IPR002110">
    <property type="entry name" value="Ankyrin_rpt"/>
</dbReference>
<dbReference type="PROSITE" id="PS50088">
    <property type="entry name" value="ANK_REPEAT"/>
    <property type="match status" value="1"/>
</dbReference>
<protein>
    <submittedName>
        <fullName evidence="10">Kinase-like protein</fullName>
    </submittedName>
</protein>
<dbReference type="Pfam" id="PF00069">
    <property type="entry name" value="Pkinase"/>
    <property type="match status" value="1"/>
</dbReference>
<dbReference type="InterPro" id="IPR000719">
    <property type="entry name" value="Prot_kinase_dom"/>
</dbReference>
<dbReference type="OrthoDB" id="3785944at2759"/>
<dbReference type="PROSITE" id="PS00108">
    <property type="entry name" value="PROTEIN_KINASE_ST"/>
    <property type="match status" value="1"/>
</dbReference>
<keyword evidence="11" id="KW-1185">Reference proteome</keyword>
<dbReference type="Gene3D" id="1.25.40.20">
    <property type="entry name" value="Ankyrin repeat-containing domain"/>
    <property type="match status" value="1"/>
</dbReference>
<dbReference type="Gene3D" id="1.10.510.10">
    <property type="entry name" value="Transferase(Phosphotransferase) domain 1"/>
    <property type="match status" value="1"/>
</dbReference>
<dbReference type="InterPro" id="IPR017441">
    <property type="entry name" value="Protein_kinase_ATP_BS"/>
</dbReference>
<reference evidence="10" key="1">
    <citation type="journal article" date="2020" name="Stud. Mycol.">
        <title>101 Dothideomycetes genomes: a test case for predicting lifestyles and emergence of pathogens.</title>
        <authorList>
            <person name="Haridas S."/>
            <person name="Albert R."/>
            <person name="Binder M."/>
            <person name="Bloem J."/>
            <person name="Labutti K."/>
            <person name="Salamov A."/>
            <person name="Andreopoulos B."/>
            <person name="Baker S."/>
            <person name="Barry K."/>
            <person name="Bills G."/>
            <person name="Bluhm B."/>
            <person name="Cannon C."/>
            <person name="Castanera R."/>
            <person name="Culley D."/>
            <person name="Daum C."/>
            <person name="Ezra D."/>
            <person name="Gonzalez J."/>
            <person name="Henrissat B."/>
            <person name="Kuo A."/>
            <person name="Liang C."/>
            <person name="Lipzen A."/>
            <person name="Lutzoni F."/>
            <person name="Magnuson J."/>
            <person name="Mondo S."/>
            <person name="Nolan M."/>
            <person name="Ohm R."/>
            <person name="Pangilinan J."/>
            <person name="Park H.-J."/>
            <person name="Ramirez L."/>
            <person name="Alfaro M."/>
            <person name="Sun H."/>
            <person name="Tritt A."/>
            <person name="Yoshinaga Y."/>
            <person name="Zwiers L.-H."/>
            <person name="Turgeon B."/>
            <person name="Goodwin S."/>
            <person name="Spatafora J."/>
            <person name="Crous P."/>
            <person name="Grigoriev I."/>
        </authorList>
    </citation>
    <scope>NUCLEOTIDE SEQUENCE</scope>
    <source>
        <strain evidence="10">CBS 122367</strain>
    </source>
</reference>
<keyword evidence="8" id="KW-0723">Serine/threonine-protein kinase</keyword>